<feature type="compositionally biased region" description="Pro residues" evidence="5">
    <location>
        <begin position="258"/>
        <end position="276"/>
    </location>
</feature>
<evidence type="ECO:0000256" key="4">
    <source>
        <dbReference type="ARBA" id="ARBA00023136"/>
    </source>
</evidence>
<dbReference type="GO" id="GO:0048471">
    <property type="term" value="C:perinuclear region of cytoplasm"/>
    <property type="evidence" value="ECO:0007669"/>
    <property type="project" value="TreeGrafter"/>
</dbReference>
<evidence type="ECO:0000256" key="5">
    <source>
        <dbReference type="SAM" id="MobiDB-lite"/>
    </source>
</evidence>
<comment type="caution">
    <text evidence="7">The sequence shown here is derived from an EMBL/GenBank/DDBJ whole genome shotgun (WGS) entry which is preliminary data.</text>
</comment>
<proteinExistence type="predicted"/>
<keyword evidence="4 6" id="KW-0472">Membrane</keyword>
<protein>
    <submittedName>
        <fullName evidence="7">Uncharacterized protein</fullName>
    </submittedName>
</protein>
<dbReference type="GO" id="GO:0031398">
    <property type="term" value="P:positive regulation of protein ubiquitination"/>
    <property type="evidence" value="ECO:0007669"/>
    <property type="project" value="TreeGrafter"/>
</dbReference>
<evidence type="ECO:0000256" key="2">
    <source>
        <dbReference type="ARBA" id="ARBA00022692"/>
    </source>
</evidence>
<dbReference type="GO" id="GO:0005794">
    <property type="term" value="C:Golgi apparatus"/>
    <property type="evidence" value="ECO:0007669"/>
    <property type="project" value="TreeGrafter"/>
</dbReference>
<comment type="subcellular location">
    <subcellularLocation>
        <location evidence="1">Membrane</location>
        <topology evidence="1">Multi-pass membrane protein</topology>
    </subcellularLocation>
</comment>
<dbReference type="PANTHER" id="PTHR13396:SF5">
    <property type="entry name" value="NEDD4 FAMILY INTERACTING PROTEIN"/>
    <property type="match status" value="1"/>
</dbReference>
<feature type="region of interest" description="Disordered" evidence="5">
    <location>
        <begin position="331"/>
        <end position="373"/>
    </location>
</feature>
<dbReference type="CDD" id="cd22212">
    <property type="entry name" value="NDFIP-like"/>
    <property type="match status" value="1"/>
</dbReference>
<feature type="region of interest" description="Disordered" evidence="5">
    <location>
        <begin position="249"/>
        <end position="280"/>
    </location>
</feature>
<name>A0A4T0MDU5_9BASI</name>
<gene>
    <name evidence="7" type="ORF">E3Q22_01455</name>
</gene>
<dbReference type="InterPro" id="IPR019325">
    <property type="entry name" value="NEDD4/Bsd2"/>
</dbReference>
<sequence length="412" mass="45691">MTNNYTQLINKQDELEEAFGNESDEETTNDSNVIFDSQSHYADIPPPGSPTEHPNIIKRTNAPSDAYNRNHNQSITGAGLNNDGVFANMTAKPQSNERLVPRQNADGTTIEYVREESTDKEDAPPSYNLAALDATPPYWDTTVIAPASPFDTDDLIVDGLPVGIFFSFAWNLLISMSFHFVGFLLTYLLHTTHAARHGSRAGLGITFIQYGFYLRAKPTDQPGDQSSDNENSTPTGLFGQAMGIPFGMPLNQTDNADPQPPPPDQLDQPPSPPQEQLPPIDLDALGAANDWLSFLLMAIGWFILMISILSYWRVARWASSVRRGQREANANINIDEGYPGTSSHSRSQSQDHPNESSSSEETPEPTRVQRWNRFTQAFTRPIERIQNAATAGLTRIAARNRQYQPTASHEQD</sequence>
<dbReference type="Pfam" id="PF10176">
    <property type="entry name" value="NEDD4_Bsd2"/>
    <property type="match status" value="1"/>
</dbReference>
<feature type="compositionally biased region" description="Polar residues" evidence="5">
    <location>
        <begin position="340"/>
        <end position="351"/>
    </location>
</feature>
<dbReference type="GO" id="GO:0030001">
    <property type="term" value="P:metal ion transport"/>
    <property type="evidence" value="ECO:0007669"/>
    <property type="project" value="InterPro"/>
</dbReference>
<reference evidence="7 8" key="1">
    <citation type="submission" date="2019-03" db="EMBL/GenBank/DDBJ databases">
        <title>Sequencing 25 genomes of Wallemia mellicola.</title>
        <authorList>
            <person name="Gostincar C."/>
        </authorList>
    </citation>
    <scope>NUCLEOTIDE SEQUENCE [LARGE SCALE GENOMIC DNA]</scope>
    <source>
        <strain evidence="7 8">EXF-6152</strain>
    </source>
</reference>
<dbReference type="EMBL" id="SPRC01000011">
    <property type="protein sequence ID" value="TIB81027.1"/>
    <property type="molecule type" value="Genomic_DNA"/>
</dbReference>
<keyword evidence="2 6" id="KW-0812">Transmembrane</keyword>
<feature type="transmembrane region" description="Helical" evidence="6">
    <location>
        <begin position="291"/>
        <end position="312"/>
    </location>
</feature>
<accession>A0A4T0MDU5</accession>
<evidence type="ECO:0000256" key="6">
    <source>
        <dbReference type="SAM" id="Phobius"/>
    </source>
</evidence>
<organism evidence="7 8">
    <name type="scientific">Wallemia mellicola</name>
    <dbReference type="NCBI Taxonomy" id="1708541"/>
    <lineage>
        <taxon>Eukaryota</taxon>
        <taxon>Fungi</taxon>
        <taxon>Dikarya</taxon>
        <taxon>Basidiomycota</taxon>
        <taxon>Wallemiomycotina</taxon>
        <taxon>Wallemiomycetes</taxon>
        <taxon>Wallemiales</taxon>
        <taxon>Wallemiaceae</taxon>
        <taxon>Wallemia</taxon>
    </lineage>
</organism>
<feature type="transmembrane region" description="Helical" evidence="6">
    <location>
        <begin position="168"/>
        <end position="189"/>
    </location>
</feature>
<dbReference type="AlphaFoldDB" id="A0A4T0MDU5"/>
<dbReference type="GO" id="GO:0005783">
    <property type="term" value="C:endoplasmic reticulum"/>
    <property type="evidence" value="ECO:0007669"/>
    <property type="project" value="TreeGrafter"/>
</dbReference>
<dbReference type="PANTHER" id="PTHR13396">
    <property type="entry name" value="NEDD4 FAMILY INTERACTING PROTEIN 1/2"/>
    <property type="match status" value="1"/>
</dbReference>
<dbReference type="GO" id="GO:0007034">
    <property type="term" value="P:vacuolar transport"/>
    <property type="evidence" value="ECO:0007669"/>
    <property type="project" value="InterPro"/>
</dbReference>
<dbReference type="Proteomes" id="UP000310685">
    <property type="component" value="Unassembled WGS sequence"/>
</dbReference>
<evidence type="ECO:0000256" key="3">
    <source>
        <dbReference type="ARBA" id="ARBA00022989"/>
    </source>
</evidence>
<evidence type="ECO:0000256" key="1">
    <source>
        <dbReference type="ARBA" id="ARBA00004141"/>
    </source>
</evidence>
<keyword evidence="3 6" id="KW-1133">Transmembrane helix</keyword>
<dbReference type="GO" id="GO:0016020">
    <property type="term" value="C:membrane"/>
    <property type="evidence" value="ECO:0007669"/>
    <property type="project" value="UniProtKB-SubCell"/>
</dbReference>
<evidence type="ECO:0000313" key="8">
    <source>
        <dbReference type="Proteomes" id="UP000310685"/>
    </source>
</evidence>
<evidence type="ECO:0000313" key="7">
    <source>
        <dbReference type="EMBL" id="TIB81027.1"/>
    </source>
</evidence>
<dbReference type="GO" id="GO:0006511">
    <property type="term" value="P:ubiquitin-dependent protein catabolic process"/>
    <property type="evidence" value="ECO:0007669"/>
    <property type="project" value="TreeGrafter"/>
</dbReference>